<keyword evidence="2 4" id="KW-0238">DNA-binding</keyword>
<dbReference type="SUPFAM" id="SSF46689">
    <property type="entry name" value="Homeodomain-like"/>
    <property type="match status" value="1"/>
</dbReference>
<sequence length="191" mass="20421">MAKLSDQRIHDRRNAIIEGAKAVFAAQGFTETSMADIVRAAGVATGTVYRYFDSKEAVVMAVSESAMGSRYDSEDAPPALPDAIEALIGASTDRRRGRLSNQVWGQAAASSALQAMIADRHAAVSRWLARSIDRHHLDEPGHVAPTEPSPQALHRAEVIICAISGLQQRIAEGVNMDVTAFSASLLAWAAL</sequence>
<dbReference type="AlphaFoldDB" id="A0A4U0SC84"/>
<gene>
    <name evidence="6" type="ORF">FCI23_31995</name>
</gene>
<keyword evidence="7" id="KW-1185">Reference proteome</keyword>
<comment type="caution">
    <text evidence="6">The sequence shown here is derived from an EMBL/GenBank/DDBJ whole genome shotgun (WGS) entry which is preliminary data.</text>
</comment>
<evidence type="ECO:0000256" key="2">
    <source>
        <dbReference type="ARBA" id="ARBA00023125"/>
    </source>
</evidence>
<dbReference type="PANTHER" id="PTHR30055">
    <property type="entry name" value="HTH-TYPE TRANSCRIPTIONAL REGULATOR RUTR"/>
    <property type="match status" value="1"/>
</dbReference>
<evidence type="ECO:0000313" key="6">
    <source>
        <dbReference type="EMBL" id="TKA06403.1"/>
    </source>
</evidence>
<dbReference type="OrthoDB" id="5242390at2"/>
<dbReference type="GO" id="GO:0000976">
    <property type="term" value="F:transcription cis-regulatory region binding"/>
    <property type="evidence" value="ECO:0007669"/>
    <property type="project" value="TreeGrafter"/>
</dbReference>
<dbReference type="PROSITE" id="PS50977">
    <property type="entry name" value="HTH_TETR_2"/>
    <property type="match status" value="1"/>
</dbReference>
<dbReference type="Proteomes" id="UP000305778">
    <property type="component" value="Unassembled WGS sequence"/>
</dbReference>
<evidence type="ECO:0000256" key="4">
    <source>
        <dbReference type="PROSITE-ProRule" id="PRU00335"/>
    </source>
</evidence>
<dbReference type="Gene3D" id="1.10.357.10">
    <property type="entry name" value="Tetracycline Repressor, domain 2"/>
    <property type="match status" value="1"/>
</dbReference>
<dbReference type="PANTHER" id="PTHR30055:SF223">
    <property type="entry name" value="HTH-TYPE TRANSCRIPTIONAL REGULATOR UIDR"/>
    <property type="match status" value="1"/>
</dbReference>
<proteinExistence type="predicted"/>
<name>A0A4U0SC84_9ACTN</name>
<keyword evidence="3" id="KW-0804">Transcription</keyword>
<dbReference type="InterPro" id="IPR050109">
    <property type="entry name" value="HTH-type_TetR-like_transc_reg"/>
</dbReference>
<dbReference type="InterPro" id="IPR023772">
    <property type="entry name" value="DNA-bd_HTH_TetR-type_CS"/>
</dbReference>
<evidence type="ECO:0000256" key="3">
    <source>
        <dbReference type="ARBA" id="ARBA00023163"/>
    </source>
</evidence>
<keyword evidence="1" id="KW-0805">Transcription regulation</keyword>
<dbReference type="EMBL" id="SUMC01000039">
    <property type="protein sequence ID" value="TKA06403.1"/>
    <property type="molecule type" value="Genomic_DNA"/>
</dbReference>
<dbReference type="InterPro" id="IPR009057">
    <property type="entry name" value="Homeodomain-like_sf"/>
</dbReference>
<dbReference type="FunFam" id="1.10.10.60:FF:000141">
    <property type="entry name" value="TetR family transcriptional regulator"/>
    <property type="match status" value="1"/>
</dbReference>
<evidence type="ECO:0000313" key="7">
    <source>
        <dbReference type="Proteomes" id="UP000305778"/>
    </source>
</evidence>
<dbReference type="InterPro" id="IPR001647">
    <property type="entry name" value="HTH_TetR"/>
</dbReference>
<dbReference type="PRINTS" id="PR00455">
    <property type="entry name" value="HTHTETR"/>
</dbReference>
<evidence type="ECO:0000259" key="5">
    <source>
        <dbReference type="PROSITE" id="PS50977"/>
    </source>
</evidence>
<protein>
    <submittedName>
        <fullName evidence="6">TetR/AcrR family transcriptional regulator</fullName>
    </submittedName>
</protein>
<dbReference type="PROSITE" id="PS01081">
    <property type="entry name" value="HTH_TETR_1"/>
    <property type="match status" value="1"/>
</dbReference>
<dbReference type="GO" id="GO:0045892">
    <property type="term" value="P:negative regulation of DNA-templated transcription"/>
    <property type="evidence" value="ECO:0007669"/>
    <property type="project" value="UniProtKB-ARBA"/>
</dbReference>
<evidence type="ECO:0000256" key="1">
    <source>
        <dbReference type="ARBA" id="ARBA00023015"/>
    </source>
</evidence>
<dbReference type="GO" id="GO:0003700">
    <property type="term" value="F:DNA-binding transcription factor activity"/>
    <property type="evidence" value="ECO:0007669"/>
    <property type="project" value="TreeGrafter"/>
</dbReference>
<accession>A0A4U0SC84</accession>
<organism evidence="6 7">
    <name type="scientific">Actinacidiphila oryziradicis</name>
    <dbReference type="NCBI Taxonomy" id="2571141"/>
    <lineage>
        <taxon>Bacteria</taxon>
        <taxon>Bacillati</taxon>
        <taxon>Actinomycetota</taxon>
        <taxon>Actinomycetes</taxon>
        <taxon>Kitasatosporales</taxon>
        <taxon>Streptomycetaceae</taxon>
        <taxon>Actinacidiphila</taxon>
    </lineage>
</organism>
<feature type="domain" description="HTH tetR-type" evidence="5">
    <location>
        <begin position="10"/>
        <end position="70"/>
    </location>
</feature>
<reference evidence="6 7" key="1">
    <citation type="submission" date="2019-04" db="EMBL/GenBank/DDBJ databases">
        <title>Streptomyces oryziradicis sp. nov., a novel actinomycete isolated from rhizosphere soil of rice (Oryza sativa L.).</title>
        <authorList>
            <person name="Li C."/>
        </authorList>
    </citation>
    <scope>NUCLEOTIDE SEQUENCE [LARGE SCALE GENOMIC DNA]</scope>
    <source>
        <strain evidence="6 7">NEAU-C40</strain>
    </source>
</reference>
<feature type="DNA-binding region" description="H-T-H motif" evidence="4">
    <location>
        <begin position="33"/>
        <end position="52"/>
    </location>
</feature>
<dbReference type="RefSeq" id="WP_136727526.1">
    <property type="nucleotide sequence ID" value="NZ_SUMC01000039.1"/>
</dbReference>
<dbReference type="Pfam" id="PF00440">
    <property type="entry name" value="TetR_N"/>
    <property type="match status" value="1"/>
</dbReference>